<dbReference type="Gene3D" id="1.20.1250.20">
    <property type="entry name" value="MFS general substrate transporter like domains"/>
    <property type="match status" value="1"/>
</dbReference>
<dbReference type="PRINTS" id="PR00171">
    <property type="entry name" value="SUGRTRNSPORT"/>
</dbReference>
<feature type="transmembrane region" description="Helical" evidence="10">
    <location>
        <begin position="328"/>
        <end position="346"/>
    </location>
</feature>
<dbReference type="Pfam" id="PF00083">
    <property type="entry name" value="Sugar_tr"/>
    <property type="match status" value="1"/>
</dbReference>
<feature type="transmembrane region" description="Helical" evidence="10">
    <location>
        <begin position="83"/>
        <end position="102"/>
    </location>
</feature>
<dbReference type="InterPro" id="IPR003663">
    <property type="entry name" value="Sugar/inositol_transpt"/>
</dbReference>
<feature type="transmembrane region" description="Helical" evidence="10">
    <location>
        <begin position="172"/>
        <end position="195"/>
    </location>
</feature>
<dbReference type="PANTHER" id="PTHR23500:SF334">
    <property type="entry name" value="CARRIER PROTEIN HEX6, PUTATIVE, EXPRESSED-RELATED"/>
    <property type="match status" value="1"/>
</dbReference>
<dbReference type="SUPFAM" id="SSF103473">
    <property type="entry name" value="MFS general substrate transporter"/>
    <property type="match status" value="1"/>
</dbReference>
<evidence type="ECO:0000256" key="9">
    <source>
        <dbReference type="RuleBase" id="RU003346"/>
    </source>
</evidence>
<accession>A0ABC8WU38</accession>
<feature type="transmembrane region" description="Helical" evidence="10">
    <location>
        <begin position="386"/>
        <end position="406"/>
    </location>
</feature>
<evidence type="ECO:0000256" key="10">
    <source>
        <dbReference type="SAM" id="Phobius"/>
    </source>
</evidence>
<dbReference type="PROSITE" id="PS00217">
    <property type="entry name" value="SUGAR_TRANSPORT_2"/>
    <property type="match status" value="1"/>
</dbReference>
<evidence type="ECO:0000313" key="12">
    <source>
        <dbReference type="EMBL" id="CAL4915563.1"/>
    </source>
</evidence>
<dbReference type="GO" id="GO:0016020">
    <property type="term" value="C:membrane"/>
    <property type="evidence" value="ECO:0007669"/>
    <property type="project" value="UniProtKB-SubCell"/>
</dbReference>
<dbReference type="PROSITE" id="PS50850">
    <property type="entry name" value="MFS"/>
    <property type="match status" value="1"/>
</dbReference>
<dbReference type="EMBL" id="OZ075123">
    <property type="protein sequence ID" value="CAL4915563.1"/>
    <property type="molecule type" value="Genomic_DNA"/>
</dbReference>
<feature type="transmembrane region" description="Helical" evidence="10">
    <location>
        <begin position="454"/>
        <end position="474"/>
    </location>
</feature>
<dbReference type="InterPro" id="IPR005828">
    <property type="entry name" value="MFS_sugar_transport-like"/>
</dbReference>
<keyword evidence="6" id="KW-0769">Symport</keyword>
<keyword evidence="8 10" id="KW-0472">Membrane</keyword>
<evidence type="ECO:0000313" key="13">
    <source>
        <dbReference type="Proteomes" id="UP001497457"/>
    </source>
</evidence>
<evidence type="ECO:0000256" key="1">
    <source>
        <dbReference type="ARBA" id="ARBA00004141"/>
    </source>
</evidence>
<evidence type="ECO:0000256" key="7">
    <source>
        <dbReference type="ARBA" id="ARBA00022989"/>
    </source>
</evidence>
<sequence>MAIGDAAAPAAGGVLVEYGGRVTPFLVLSAGIACCGGFLFGYDLGVSGGVTSMNSFLKRFFPEVYRQKQDSKVSHYCQFNSELLTLFTSSMYIAGLMATLVASSITRRFGRRASMMIGGAFFITGSVFGGAAVNVPMLLLNRILLGIGLGFTNQSIPLYLSEMAPPQYRGAVNNGFELCLSLGILCANILNYFVVKIKAGWGWRISLSIAALPAAFLTMGAIFLPETPSFIIQRDGNTDNARVLLQKLRGADSVQKELDDLVSASNLSRTTRYPFRNIFKRKYRPQFVIALLIPFFNQVTGINVINFYAPVMFRTIGFKENASLLSSVVTRLCATFANIVAMILVDSSGRRKLLLIGNIQMILSQFTVGAILAAKFKDHGDMDKDYAYLVLIIMCVFVAGYGWSWGPLTFLVPAEVCPLEIRSAGQGIVVAVTFLMTFVISQTFLATLCHIKSGTFFVFGALICLMTLFVYLFLPETKGLPIEQVSHVWRRHWFWKKIVREEQEKKKQAVTIASSSS</sequence>
<proteinExistence type="inferred from homology"/>
<keyword evidence="4" id="KW-0762">Sugar transport</keyword>
<reference evidence="13" key="1">
    <citation type="submission" date="2024-06" db="EMBL/GenBank/DDBJ databases">
        <authorList>
            <person name="Ryan C."/>
        </authorList>
    </citation>
    <scope>NUCLEOTIDE SEQUENCE [LARGE SCALE GENOMIC DNA]</scope>
</reference>
<dbReference type="NCBIfam" id="TIGR00879">
    <property type="entry name" value="SP"/>
    <property type="match status" value="1"/>
</dbReference>
<dbReference type="AlphaFoldDB" id="A0ABC8WU38"/>
<comment type="subcellular location">
    <subcellularLocation>
        <location evidence="1">Membrane</location>
        <topology evidence="1">Multi-pass membrane protein</topology>
    </subcellularLocation>
</comment>
<name>A0ABC8WU38_9POAL</name>
<dbReference type="InterPro" id="IPR036259">
    <property type="entry name" value="MFS_trans_sf"/>
</dbReference>
<gene>
    <name evidence="12" type="ORF">URODEC1_LOCUS17589</name>
</gene>
<keyword evidence="7 10" id="KW-1133">Transmembrane helix</keyword>
<dbReference type="InterPro" id="IPR044778">
    <property type="entry name" value="MFS_STP/MST-like_plant"/>
</dbReference>
<dbReference type="InterPro" id="IPR020846">
    <property type="entry name" value="MFS_dom"/>
</dbReference>
<feature type="transmembrane region" description="Helical" evidence="10">
    <location>
        <begin position="25"/>
        <end position="42"/>
    </location>
</feature>
<evidence type="ECO:0000256" key="5">
    <source>
        <dbReference type="ARBA" id="ARBA00022692"/>
    </source>
</evidence>
<evidence type="ECO:0000256" key="4">
    <source>
        <dbReference type="ARBA" id="ARBA00022597"/>
    </source>
</evidence>
<feature type="transmembrane region" description="Helical" evidence="10">
    <location>
        <begin position="201"/>
        <end position="224"/>
    </location>
</feature>
<dbReference type="CDD" id="cd17361">
    <property type="entry name" value="MFS_STP"/>
    <property type="match status" value="1"/>
</dbReference>
<dbReference type="Proteomes" id="UP001497457">
    <property type="component" value="Chromosome 13rd"/>
</dbReference>
<comment type="similarity">
    <text evidence="2 9">Belongs to the major facilitator superfamily. Sugar transporter (TC 2.A.1.1) family.</text>
</comment>
<feature type="transmembrane region" description="Helical" evidence="10">
    <location>
        <begin position="427"/>
        <end position="448"/>
    </location>
</feature>
<feature type="transmembrane region" description="Helical" evidence="10">
    <location>
        <begin position="353"/>
        <end position="374"/>
    </location>
</feature>
<feature type="transmembrane region" description="Helical" evidence="10">
    <location>
        <begin position="287"/>
        <end position="308"/>
    </location>
</feature>
<evidence type="ECO:0000256" key="6">
    <source>
        <dbReference type="ARBA" id="ARBA00022847"/>
    </source>
</evidence>
<evidence type="ECO:0000256" key="2">
    <source>
        <dbReference type="ARBA" id="ARBA00010992"/>
    </source>
</evidence>
<evidence type="ECO:0000259" key="11">
    <source>
        <dbReference type="PROSITE" id="PS50850"/>
    </source>
</evidence>
<dbReference type="FunFam" id="1.20.1250.20:FF:000002">
    <property type="entry name" value="Sugar transport protein 13"/>
    <property type="match status" value="1"/>
</dbReference>
<feature type="domain" description="Major facilitator superfamily (MFS) profile" evidence="11">
    <location>
        <begin position="29"/>
        <end position="478"/>
    </location>
</feature>
<dbReference type="InterPro" id="IPR045262">
    <property type="entry name" value="STP/PLT_plant"/>
</dbReference>
<evidence type="ECO:0000256" key="3">
    <source>
        <dbReference type="ARBA" id="ARBA00022448"/>
    </source>
</evidence>
<organism evidence="12 13">
    <name type="scientific">Urochloa decumbens</name>
    <dbReference type="NCBI Taxonomy" id="240449"/>
    <lineage>
        <taxon>Eukaryota</taxon>
        <taxon>Viridiplantae</taxon>
        <taxon>Streptophyta</taxon>
        <taxon>Embryophyta</taxon>
        <taxon>Tracheophyta</taxon>
        <taxon>Spermatophyta</taxon>
        <taxon>Magnoliopsida</taxon>
        <taxon>Liliopsida</taxon>
        <taxon>Poales</taxon>
        <taxon>Poaceae</taxon>
        <taxon>PACMAD clade</taxon>
        <taxon>Panicoideae</taxon>
        <taxon>Panicodae</taxon>
        <taxon>Paniceae</taxon>
        <taxon>Melinidinae</taxon>
        <taxon>Urochloa</taxon>
    </lineage>
</organism>
<keyword evidence="13" id="KW-1185">Reference proteome</keyword>
<dbReference type="PANTHER" id="PTHR23500">
    <property type="entry name" value="SOLUTE CARRIER FAMILY 2, FACILITATED GLUCOSE TRANSPORTER"/>
    <property type="match status" value="1"/>
</dbReference>
<protein>
    <recommendedName>
        <fullName evidence="11">Major facilitator superfamily (MFS) profile domain-containing protein</fullName>
    </recommendedName>
</protein>
<reference evidence="12 13" key="2">
    <citation type="submission" date="2024-10" db="EMBL/GenBank/DDBJ databases">
        <authorList>
            <person name="Ryan C."/>
        </authorList>
    </citation>
    <scope>NUCLEOTIDE SEQUENCE [LARGE SCALE GENOMIC DNA]</scope>
</reference>
<keyword evidence="5 10" id="KW-0812">Transmembrane</keyword>
<dbReference type="InterPro" id="IPR005829">
    <property type="entry name" value="Sugar_transporter_CS"/>
</dbReference>
<feature type="transmembrane region" description="Helical" evidence="10">
    <location>
        <begin position="114"/>
        <end position="133"/>
    </location>
</feature>
<evidence type="ECO:0000256" key="8">
    <source>
        <dbReference type="ARBA" id="ARBA00023136"/>
    </source>
</evidence>
<dbReference type="GO" id="GO:0015293">
    <property type="term" value="F:symporter activity"/>
    <property type="evidence" value="ECO:0007669"/>
    <property type="project" value="UniProtKB-KW"/>
</dbReference>
<keyword evidence="3 9" id="KW-0813">Transport</keyword>